<dbReference type="Gene3D" id="3.40.50.2000">
    <property type="entry name" value="Glycogen Phosphorylase B"/>
    <property type="match status" value="2"/>
</dbReference>
<dbReference type="InterPro" id="IPR028098">
    <property type="entry name" value="Glyco_trans_4-like_N"/>
</dbReference>
<comment type="caution">
    <text evidence="3">The sequence shown here is derived from an EMBL/GenBank/DDBJ whole genome shotgun (WGS) entry which is preliminary data.</text>
</comment>
<evidence type="ECO:0000313" key="4">
    <source>
        <dbReference type="Proteomes" id="UP000176547"/>
    </source>
</evidence>
<protein>
    <recommendedName>
        <fullName evidence="5">Glycosyl transferase</fullName>
    </recommendedName>
</protein>
<dbReference type="PANTHER" id="PTHR12526">
    <property type="entry name" value="GLYCOSYLTRANSFERASE"/>
    <property type="match status" value="1"/>
</dbReference>
<dbReference type="AlphaFoldDB" id="A0A1F5NDQ1"/>
<organism evidence="3 4">
    <name type="scientific">Candidatus Doudnabacteria bacterium RIFCSPHIGHO2_01_52_17</name>
    <dbReference type="NCBI Taxonomy" id="1817820"/>
    <lineage>
        <taxon>Bacteria</taxon>
        <taxon>Candidatus Doudnaibacteriota</taxon>
    </lineage>
</organism>
<dbReference type="GO" id="GO:0016757">
    <property type="term" value="F:glycosyltransferase activity"/>
    <property type="evidence" value="ECO:0007669"/>
    <property type="project" value="InterPro"/>
</dbReference>
<evidence type="ECO:0000259" key="2">
    <source>
        <dbReference type="Pfam" id="PF13439"/>
    </source>
</evidence>
<accession>A0A1F5NDQ1</accession>
<dbReference type="Pfam" id="PF00534">
    <property type="entry name" value="Glycos_transf_1"/>
    <property type="match status" value="1"/>
</dbReference>
<dbReference type="Proteomes" id="UP000176547">
    <property type="component" value="Unassembled WGS sequence"/>
</dbReference>
<feature type="domain" description="Glycosyl transferase family 1" evidence="1">
    <location>
        <begin position="168"/>
        <end position="312"/>
    </location>
</feature>
<evidence type="ECO:0008006" key="5">
    <source>
        <dbReference type="Google" id="ProtNLM"/>
    </source>
</evidence>
<feature type="domain" description="Glycosyltransferase subfamily 4-like N-terminal" evidence="2">
    <location>
        <begin position="18"/>
        <end position="123"/>
    </location>
</feature>
<dbReference type="EMBL" id="MFEG01000024">
    <property type="protein sequence ID" value="OGE75821.1"/>
    <property type="molecule type" value="Genomic_DNA"/>
</dbReference>
<dbReference type="SUPFAM" id="SSF53756">
    <property type="entry name" value="UDP-Glycosyltransferase/glycogen phosphorylase"/>
    <property type="match status" value="1"/>
</dbReference>
<sequence length="348" mass="39167">MRIAQLAPLWKTVPPEKYGGTEFVISTLTEALVNEGHDVTLFACGGSKTAGKLIQVIDRPLFDLLGGFFWDAIPAQEFLLYDELFRRLNEFDIIHNHVGMHPLVFAKLIRIPTVTTIHSSVAPDFPFFLERLKDEPIVSISNAQRKLSPNLNYVATIYHGINTVDFKPRYEQGEYFLFLGSLTKNKGVDIAVKAAHELNERLIIAGSIFGPEDQEFLDREVMPYVDGDRVKFLGEVDFQTKRELYAKARALLFPTQWNEAFGLVMIEALASGTPVIAYNRGAVSEVITNGVTGFVVETFQEFKEGIKKYPELSRRVCRQEAESRFDAKIMAKNYVELYSKLVGEGSAG</sequence>
<gene>
    <name evidence="3" type="ORF">A3K06_03435</name>
</gene>
<name>A0A1F5NDQ1_9BACT</name>
<evidence type="ECO:0000313" key="3">
    <source>
        <dbReference type="EMBL" id="OGE75821.1"/>
    </source>
</evidence>
<evidence type="ECO:0000259" key="1">
    <source>
        <dbReference type="Pfam" id="PF00534"/>
    </source>
</evidence>
<dbReference type="PANTHER" id="PTHR12526:SF595">
    <property type="entry name" value="BLL5217 PROTEIN"/>
    <property type="match status" value="1"/>
</dbReference>
<dbReference type="CDD" id="cd03802">
    <property type="entry name" value="GT4_AviGT4-like"/>
    <property type="match status" value="1"/>
</dbReference>
<proteinExistence type="predicted"/>
<reference evidence="3 4" key="1">
    <citation type="journal article" date="2016" name="Nat. Commun.">
        <title>Thousands of microbial genomes shed light on interconnected biogeochemical processes in an aquifer system.</title>
        <authorList>
            <person name="Anantharaman K."/>
            <person name="Brown C.T."/>
            <person name="Hug L.A."/>
            <person name="Sharon I."/>
            <person name="Castelle C.J."/>
            <person name="Probst A.J."/>
            <person name="Thomas B.C."/>
            <person name="Singh A."/>
            <person name="Wilkins M.J."/>
            <person name="Karaoz U."/>
            <person name="Brodie E.L."/>
            <person name="Williams K.H."/>
            <person name="Hubbard S.S."/>
            <person name="Banfield J.F."/>
        </authorList>
    </citation>
    <scope>NUCLEOTIDE SEQUENCE [LARGE SCALE GENOMIC DNA]</scope>
</reference>
<dbReference type="InterPro" id="IPR001296">
    <property type="entry name" value="Glyco_trans_1"/>
</dbReference>
<dbReference type="Pfam" id="PF13439">
    <property type="entry name" value="Glyco_transf_4"/>
    <property type="match status" value="1"/>
</dbReference>